<gene>
    <name evidence="2" type="ORF">OG327_18720</name>
</gene>
<sequence length="474" mass="49544">MVTTARTAPPTSVQAASASTLLPCQRRPDIFDQPLLTSPPAGRVAGPPLQTRRRQALTHAARQLCSSCPLWAECLRDAVVQSDPGGYAAATTRQDRRWIRRRIGIGDGQGRLSPWPDRGGSPADVGDDVVLQAFHALQEDRARRPALSAAAGAGTRADPGGVLVNGKAHRSAAGGEPQVGQQRVNTHEVSMAAPAGERITFSLDDPARAIQKAVLGPLLRSALPTLEVTEQIAAMLVRIPSSGIRPQLCDALGEVRRSLEIWRTAAGEDLAGLPESNGLTGSVSVELAAGDPLSALRQEIFEPLLQRLAESIRRIEVLTAVLSTAPDGGAPAADAPHGTELAAVHASLGELGAHIDQYAAEAPRTPSADRFRAGGSRDAQLRSVPDLAPRGVLPFAPLPALSLRRAVEEAVNSFPGPFTARDVLMALPRGAYQDPAKSVSNALSALARSGTLLRISRGTYAVVSPSGGVFAASS</sequence>
<feature type="domain" description="4Fe-4S Wbl-type" evidence="1">
    <location>
        <begin position="23"/>
        <end position="98"/>
    </location>
</feature>
<accession>A0AAU2JTF3</accession>
<dbReference type="EMBL" id="CP108264">
    <property type="protein sequence ID" value="WTU75187.1"/>
    <property type="molecule type" value="Genomic_DNA"/>
</dbReference>
<dbReference type="InterPro" id="IPR034768">
    <property type="entry name" value="4FE4S_WBL"/>
</dbReference>
<name>A0AAU2JTF3_9ACTN</name>
<evidence type="ECO:0000313" key="2">
    <source>
        <dbReference type="EMBL" id="WTU75187.1"/>
    </source>
</evidence>
<dbReference type="AlphaFoldDB" id="A0AAU2JTF3"/>
<reference evidence="2" key="1">
    <citation type="submission" date="2022-10" db="EMBL/GenBank/DDBJ databases">
        <title>The complete genomes of actinobacterial strains from the NBC collection.</title>
        <authorList>
            <person name="Joergensen T.S."/>
            <person name="Alvarez Arevalo M."/>
            <person name="Sterndorff E.B."/>
            <person name="Faurdal D."/>
            <person name="Vuksanovic O."/>
            <person name="Mourched A.-S."/>
            <person name="Charusanti P."/>
            <person name="Shaw S."/>
            <person name="Blin K."/>
            <person name="Weber T."/>
        </authorList>
    </citation>
    <scope>NUCLEOTIDE SEQUENCE</scope>
    <source>
        <strain evidence="2">NBC_00049</strain>
    </source>
</reference>
<protein>
    <submittedName>
        <fullName evidence="2">WhiB family transcriptional regulator</fullName>
    </submittedName>
</protein>
<organism evidence="2">
    <name type="scientific">Streptomyces sp. NBC_00049</name>
    <dbReference type="NCBI Taxonomy" id="2903617"/>
    <lineage>
        <taxon>Bacteria</taxon>
        <taxon>Bacillati</taxon>
        <taxon>Actinomycetota</taxon>
        <taxon>Actinomycetes</taxon>
        <taxon>Kitasatosporales</taxon>
        <taxon>Streptomycetaceae</taxon>
        <taxon>Streptomyces</taxon>
    </lineage>
</organism>
<dbReference type="Pfam" id="PF02467">
    <property type="entry name" value="Whib"/>
    <property type="match status" value="1"/>
</dbReference>
<dbReference type="PROSITE" id="PS51674">
    <property type="entry name" value="4FE4S_WBL"/>
    <property type="match status" value="1"/>
</dbReference>
<evidence type="ECO:0000259" key="1">
    <source>
        <dbReference type="PROSITE" id="PS51674"/>
    </source>
</evidence>
<proteinExistence type="predicted"/>